<dbReference type="GO" id="GO:0005774">
    <property type="term" value="C:vacuolar membrane"/>
    <property type="evidence" value="ECO:0007669"/>
    <property type="project" value="TreeGrafter"/>
</dbReference>
<gene>
    <name evidence="2" type="primary">NPR2</name>
    <name evidence="2" type="ORF">GGI15_001081</name>
</gene>
<evidence type="ECO:0000313" key="3">
    <source>
        <dbReference type="Proteomes" id="UP001140172"/>
    </source>
</evidence>
<evidence type="ECO:0000256" key="1">
    <source>
        <dbReference type="ARBA" id="ARBA00008433"/>
    </source>
</evidence>
<comment type="caution">
    <text evidence="2">The sequence shown here is derived from an EMBL/GenBank/DDBJ whole genome shotgun (WGS) entry which is preliminary data.</text>
</comment>
<sequence length="513" mass="58587">MSTAYEPGFAEIKAIFLAQFHPDLGPIVRLSYPEDAVELGEQKGFGDISSSRGDEHHYQHQKSGDVTVVVGDRNHACHPNEAPVEVIQLIKRPSASRPASSSKIDFNSIQVLVIPKLTLFERLITINTGRYKVMCYPIAVEGNYARNALIFNMCFVFDIDADTKCYEPVVKRVGCLLKELEINGRLLSDPEGVRPLRTMMRQLVSKLNAHGEYQIELDLKGLSQSMVSTGISIKLFPHYDNPADIHLYDVPVRKMDFEVARLKSSTNDYQARAVDEVHWDLVLDKVIHCMDNVNHVRRIARLAQIKEETVILALRHLDYYGCISLVDIFQFGNVYETSYRVVEAYRSAWMQRECHSYVTRNGKSGSITMNGLLQLYSTMRNRQTVAEWVIEQQINIEQFDVRRFVVFGVMHQLLRRVHCYPVVCGPPASKEERDNVGPEYEMELEMAEESETERSVQARLETPEASGETLDGHILEMLDGSHHMDEISVVSDRDIPTLKAMFEEYGGIEYIYR</sequence>
<organism evidence="2 3">
    <name type="scientific">Coemansia interrupta</name>
    <dbReference type="NCBI Taxonomy" id="1126814"/>
    <lineage>
        <taxon>Eukaryota</taxon>
        <taxon>Fungi</taxon>
        <taxon>Fungi incertae sedis</taxon>
        <taxon>Zoopagomycota</taxon>
        <taxon>Kickxellomycotina</taxon>
        <taxon>Kickxellomycetes</taxon>
        <taxon>Kickxellales</taxon>
        <taxon>Kickxellaceae</taxon>
        <taxon>Coemansia</taxon>
    </lineage>
</organism>
<dbReference type="AlphaFoldDB" id="A0A9W8LP78"/>
<protein>
    <submittedName>
        <fullName evidence="2">Nitrogen permease regulator 2</fullName>
    </submittedName>
</protein>
<dbReference type="Pfam" id="PF06218">
    <property type="entry name" value="NPR2"/>
    <property type="match status" value="2"/>
</dbReference>
<dbReference type="PANTHER" id="PTHR12991:SF10">
    <property type="entry name" value="GATOR COMPLEX PROTEIN NPRL2"/>
    <property type="match status" value="1"/>
</dbReference>
<comment type="similarity">
    <text evidence="1">Belongs to the NPR2 family.</text>
</comment>
<keyword evidence="3" id="KW-1185">Reference proteome</keyword>
<evidence type="ECO:0000313" key="2">
    <source>
        <dbReference type="EMBL" id="KAJ2786975.1"/>
    </source>
</evidence>
<dbReference type="GO" id="GO:1990130">
    <property type="term" value="C:GATOR1 complex"/>
    <property type="evidence" value="ECO:0007669"/>
    <property type="project" value="TreeGrafter"/>
</dbReference>
<dbReference type="EMBL" id="JANBUM010000037">
    <property type="protein sequence ID" value="KAJ2786975.1"/>
    <property type="molecule type" value="Genomic_DNA"/>
</dbReference>
<accession>A0A9W8LP78</accession>
<dbReference type="InterPro" id="IPR009348">
    <property type="entry name" value="NPR2-like"/>
</dbReference>
<reference evidence="2" key="1">
    <citation type="submission" date="2022-07" db="EMBL/GenBank/DDBJ databases">
        <title>Phylogenomic reconstructions and comparative analyses of Kickxellomycotina fungi.</title>
        <authorList>
            <person name="Reynolds N.K."/>
            <person name="Stajich J.E."/>
            <person name="Barry K."/>
            <person name="Grigoriev I.V."/>
            <person name="Crous P."/>
            <person name="Smith M.E."/>
        </authorList>
    </citation>
    <scope>NUCLEOTIDE SEQUENCE</scope>
    <source>
        <strain evidence="2">BCRC 34489</strain>
    </source>
</reference>
<dbReference type="Proteomes" id="UP001140172">
    <property type="component" value="Unassembled WGS sequence"/>
</dbReference>
<dbReference type="GO" id="GO:0005096">
    <property type="term" value="F:GTPase activator activity"/>
    <property type="evidence" value="ECO:0007669"/>
    <property type="project" value="TreeGrafter"/>
</dbReference>
<dbReference type="OrthoDB" id="338854at2759"/>
<dbReference type="PANTHER" id="PTHR12991">
    <property type="entry name" value="NITROGEN PERMEASE REGULATOR 2/TUMOR SUPPRESSOR CANDIDATE 4"/>
    <property type="match status" value="1"/>
</dbReference>
<dbReference type="GO" id="GO:0010508">
    <property type="term" value="P:positive regulation of autophagy"/>
    <property type="evidence" value="ECO:0007669"/>
    <property type="project" value="TreeGrafter"/>
</dbReference>
<dbReference type="GO" id="GO:1904262">
    <property type="term" value="P:negative regulation of TORC1 signaling"/>
    <property type="evidence" value="ECO:0007669"/>
    <property type="project" value="TreeGrafter"/>
</dbReference>
<name>A0A9W8LP78_9FUNG</name>
<proteinExistence type="inferred from homology"/>